<feature type="domain" description="Glycosyl hydrolase family 31 C-terminal" evidence="2">
    <location>
        <begin position="46"/>
        <end position="100"/>
    </location>
</feature>
<keyword evidence="4" id="KW-1185">Reference proteome</keyword>
<dbReference type="STRING" id="1149755.A0A2J6S2I0"/>
<accession>A0A2J6S2I0</accession>
<dbReference type="Pfam" id="PF21365">
    <property type="entry name" value="Glyco_hydro_31_3rd"/>
    <property type="match status" value="1"/>
</dbReference>
<reference evidence="3 4" key="1">
    <citation type="submission" date="2016-04" db="EMBL/GenBank/DDBJ databases">
        <title>A degradative enzymes factory behind the ericoid mycorrhizal symbiosis.</title>
        <authorList>
            <consortium name="DOE Joint Genome Institute"/>
            <person name="Martino E."/>
            <person name="Morin E."/>
            <person name="Grelet G."/>
            <person name="Kuo A."/>
            <person name="Kohler A."/>
            <person name="Daghino S."/>
            <person name="Barry K."/>
            <person name="Choi C."/>
            <person name="Cichocki N."/>
            <person name="Clum A."/>
            <person name="Copeland A."/>
            <person name="Hainaut M."/>
            <person name="Haridas S."/>
            <person name="Labutti K."/>
            <person name="Lindquist E."/>
            <person name="Lipzen A."/>
            <person name="Khouja H.-R."/>
            <person name="Murat C."/>
            <person name="Ohm R."/>
            <person name="Olson A."/>
            <person name="Spatafora J."/>
            <person name="Veneault-Fourrey C."/>
            <person name="Henrissat B."/>
            <person name="Grigoriev I."/>
            <person name="Martin F."/>
            <person name="Perotto S."/>
        </authorList>
    </citation>
    <scope>NUCLEOTIDE SEQUENCE [LARGE SCALE GENOMIC DNA]</scope>
    <source>
        <strain evidence="3 4">F</strain>
    </source>
</reference>
<evidence type="ECO:0000313" key="3">
    <source>
        <dbReference type="EMBL" id="PMD44948.1"/>
    </source>
</evidence>
<evidence type="ECO:0000259" key="2">
    <source>
        <dbReference type="Pfam" id="PF21365"/>
    </source>
</evidence>
<dbReference type="EMBL" id="KZ613940">
    <property type="protein sequence ID" value="PMD44948.1"/>
    <property type="molecule type" value="Genomic_DNA"/>
</dbReference>
<dbReference type="AlphaFoldDB" id="A0A2J6S2I0"/>
<evidence type="ECO:0000313" key="4">
    <source>
        <dbReference type="Proteomes" id="UP000235786"/>
    </source>
</evidence>
<evidence type="ECO:0000256" key="1">
    <source>
        <dbReference type="SAM" id="MobiDB-lite"/>
    </source>
</evidence>
<organism evidence="3 4">
    <name type="scientific">Hyaloscypha variabilis (strain UAMH 11265 / GT02V1 / F)</name>
    <name type="common">Meliniomyces variabilis</name>
    <dbReference type="NCBI Taxonomy" id="1149755"/>
    <lineage>
        <taxon>Eukaryota</taxon>
        <taxon>Fungi</taxon>
        <taxon>Dikarya</taxon>
        <taxon>Ascomycota</taxon>
        <taxon>Pezizomycotina</taxon>
        <taxon>Leotiomycetes</taxon>
        <taxon>Helotiales</taxon>
        <taxon>Hyaloscyphaceae</taxon>
        <taxon>Hyaloscypha</taxon>
        <taxon>Hyaloscypha variabilis</taxon>
    </lineage>
</organism>
<dbReference type="Gene3D" id="2.60.40.1180">
    <property type="entry name" value="Golgi alpha-mannosidase II"/>
    <property type="match status" value="1"/>
</dbReference>
<name>A0A2J6S2I0_HYAVF</name>
<dbReference type="InterPro" id="IPR048395">
    <property type="entry name" value="Glyco_hydro_31_C"/>
</dbReference>
<feature type="compositionally biased region" description="Polar residues" evidence="1">
    <location>
        <begin position="15"/>
        <end position="42"/>
    </location>
</feature>
<sequence length="114" mass="12750">MWVLYEEKTRLPSPESWTISTQPYINKPSTANRSSTQCSTPTHKTPILSACVSIYLPNDTFYDYFTHATAQGKGATIEIDDLNDLDITDIPLHYRGGVIVSQRVQSAMTTSVNH</sequence>
<feature type="region of interest" description="Disordered" evidence="1">
    <location>
        <begin position="14"/>
        <end position="42"/>
    </location>
</feature>
<proteinExistence type="predicted"/>
<gene>
    <name evidence="3" type="ORF">L207DRAFT_243542</name>
</gene>
<dbReference type="OrthoDB" id="3905262at2759"/>
<dbReference type="InterPro" id="IPR013780">
    <property type="entry name" value="Glyco_hydro_b"/>
</dbReference>
<protein>
    <recommendedName>
        <fullName evidence="2">Glycosyl hydrolase family 31 C-terminal domain-containing protein</fullName>
    </recommendedName>
</protein>
<dbReference type="Proteomes" id="UP000235786">
    <property type="component" value="Unassembled WGS sequence"/>
</dbReference>